<protein>
    <submittedName>
        <fullName evidence="2">Uncharacterized protein</fullName>
    </submittedName>
</protein>
<name>A0A0D2FC70_9EURO</name>
<evidence type="ECO:0000313" key="2">
    <source>
        <dbReference type="EMBL" id="KIW64440.1"/>
    </source>
</evidence>
<feature type="chain" id="PRO_5002241801" evidence="1">
    <location>
        <begin position="18"/>
        <end position="294"/>
    </location>
</feature>
<keyword evidence="3" id="KW-1185">Reference proteome</keyword>
<sequence>MIRTSILLPVLARLVSASISLATFTQPNCGGDISNNIRSNPANRFESSECVATNQFSSVGVITADPGFKCNIYSDRACANFLQSFATPGECGSVIGSGVICFSQKAFDNPLDGASGQLLMGAKFVTVVKQASELIQLGVSQACTNVGCDPTNTFSETQNPMTSKELVTVSVAGNYDNTQQRDYMRNVLQEAFRLAQSGDRDNPHAFLGADPNNPTIAVLENPFIHDIPTFAQVVLNDAQGATLAELKVTITQTDTEKQQACEDSAGKITGAALGAIPVIGGVAGLAFAIGCSAS</sequence>
<proteinExistence type="predicted"/>
<keyword evidence="1" id="KW-0732">Signal</keyword>
<reference evidence="2 3" key="1">
    <citation type="submission" date="2015-01" db="EMBL/GenBank/DDBJ databases">
        <title>The Genome Sequence of Capronia semiimmersa CBS27337.</title>
        <authorList>
            <consortium name="The Broad Institute Genomics Platform"/>
            <person name="Cuomo C."/>
            <person name="de Hoog S."/>
            <person name="Gorbushina A."/>
            <person name="Stielow B."/>
            <person name="Teixiera M."/>
            <person name="Abouelleil A."/>
            <person name="Chapman S.B."/>
            <person name="Priest M."/>
            <person name="Young S.K."/>
            <person name="Wortman J."/>
            <person name="Nusbaum C."/>
            <person name="Birren B."/>
        </authorList>
    </citation>
    <scope>NUCLEOTIDE SEQUENCE [LARGE SCALE GENOMIC DNA]</scope>
    <source>
        <strain evidence="2 3">CBS 27337</strain>
    </source>
</reference>
<evidence type="ECO:0000256" key="1">
    <source>
        <dbReference type="SAM" id="SignalP"/>
    </source>
</evidence>
<dbReference type="EMBL" id="KN846961">
    <property type="protein sequence ID" value="KIW64440.1"/>
    <property type="molecule type" value="Genomic_DNA"/>
</dbReference>
<accession>A0A0D2FC70</accession>
<organism evidence="2 3">
    <name type="scientific">Phialophora macrospora</name>
    <dbReference type="NCBI Taxonomy" id="1851006"/>
    <lineage>
        <taxon>Eukaryota</taxon>
        <taxon>Fungi</taxon>
        <taxon>Dikarya</taxon>
        <taxon>Ascomycota</taxon>
        <taxon>Pezizomycotina</taxon>
        <taxon>Eurotiomycetes</taxon>
        <taxon>Chaetothyriomycetidae</taxon>
        <taxon>Chaetothyriales</taxon>
        <taxon>Herpotrichiellaceae</taxon>
        <taxon>Phialophora</taxon>
    </lineage>
</organism>
<evidence type="ECO:0000313" key="3">
    <source>
        <dbReference type="Proteomes" id="UP000054266"/>
    </source>
</evidence>
<feature type="signal peptide" evidence="1">
    <location>
        <begin position="1"/>
        <end position="17"/>
    </location>
</feature>
<gene>
    <name evidence="2" type="ORF">PV04_09372</name>
</gene>
<dbReference type="AlphaFoldDB" id="A0A0D2FC70"/>
<dbReference type="Proteomes" id="UP000054266">
    <property type="component" value="Unassembled WGS sequence"/>
</dbReference>
<dbReference type="HOGENOM" id="CLU_997557_0_0_1"/>